<keyword evidence="2" id="KW-0813">Transport</keyword>
<dbReference type="Pfam" id="PF01490">
    <property type="entry name" value="Aa_trans"/>
    <property type="match status" value="1"/>
</dbReference>
<feature type="transmembrane region" description="Helical" evidence="7">
    <location>
        <begin position="263"/>
        <end position="281"/>
    </location>
</feature>
<keyword evidence="10" id="KW-1185">Reference proteome</keyword>
<dbReference type="Proteomes" id="UP001489004">
    <property type="component" value="Unassembled WGS sequence"/>
</dbReference>
<name>A0AAW1PH30_9CHLO</name>
<evidence type="ECO:0000313" key="10">
    <source>
        <dbReference type="Proteomes" id="UP001489004"/>
    </source>
</evidence>
<evidence type="ECO:0000256" key="5">
    <source>
        <dbReference type="ARBA" id="ARBA00022989"/>
    </source>
</evidence>
<evidence type="ECO:0000256" key="2">
    <source>
        <dbReference type="ARBA" id="ARBA00022448"/>
    </source>
</evidence>
<feature type="transmembrane region" description="Helical" evidence="7">
    <location>
        <begin position="287"/>
        <end position="310"/>
    </location>
</feature>
<proteinExistence type="predicted"/>
<dbReference type="GO" id="GO:0016020">
    <property type="term" value="C:membrane"/>
    <property type="evidence" value="ECO:0007669"/>
    <property type="project" value="UniProtKB-SubCell"/>
</dbReference>
<evidence type="ECO:0000256" key="6">
    <source>
        <dbReference type="ARBA" id="ARBA00023136"/>
    </source>
</evidence>
<feature type="transmembrane region" description="Helical" evidence="7">
    <location>
        <begin position="70"/>
        <end position="89"/>
    </location>
</feature>
<dbReference type="InterPro" id="IPR013057">
    <property type="entry name" value="AA_transpt_TM"/>
</dbReference>
<keyword evidence="4" id="KW-0029">Amino-acid transport</keyword>
<evidence type="ECO:0000256" key="7">
    <source>
        <dbReference type="SAM" id="Phobius"/>
    </source>
</evidence>
<keyword evidence="6 7" id="KW-0472">Membrane</keyword>
<keyword evidence="5 7" id="KW-1133">Transmembrane helix</keyword>
<keyword evidence="3 7" id="KW-0812">Transmembrane</keyword>
<evidence type="ECO:0000259" key="8">
    <source>
        <dbReference type="Pfam" id="PF01490"/>
    </source>
</evidence>
<sequence>MGTLHNVGGQRNIRFRDLAESAFGRRWYWAVWVDQWFSLICSDIGLFILAGESIKGTHDMYTTDGMKLTYWIIVFGALYFVFAMCVPHLHSLRIWSGSSNVLVLIFLAICFGCSIHDGRDAPPRDYGIHESRPTGAFDAMGALGSIAFAFNTVILPELQATIRPPTVRNFNYITLPLTYVVGCFPWIILTFVGWWAYGNEVTPNLIDSLSGPKWAKALAFMTAFAQIIVSLHFYACTVYESLQSMWCQRNEGPWSPYNFGVRVLVRGGYVVTFIACLLPFFGDFIALTGSMCMIPLDLVLVLVLAIFVKVNKGRLSLPYRWFNILLASLLAIVAAVSSVAAVHYIVVDAVNYHVFANL</sequence>
<feature type="transmembrane region" description="Helical" evidence="7">
    <location>
        <begin position="27"/>
        <end position="50"/>
    </location>
</feature>
<feature type="transmembrane region" description="Helical" evidence="7">
    <location>
        <begin position="322"/>
        <end position="346"/>
    </location>
</feature>
<comment type="caution">
    <text evidence="9">The sequence shown here is derived from an EMBL/GenBank/DDBJ whole genome shotgun (WGS) entry which is preliminary data.</text>
</comment>
<dbReference type="AlphaFoldDB" id="A0AAW1PH30"/>
<evidence type="ECO:0000256" key="3">
    <source>
        <dbReference type="ARBA" id="ARBA00022692"/>
    </source>
</evidence>
<gene>
    <name evidence="9" type="ORF">WJX72_003132</name>
</gene>
<comment type="subcellular location">
    <subcellularLocation>
        <location evidence="1">Membrane</location>
    </subcellularLocation>
</comment>
<reference evidence="9 10" key="1">
    <citation type="journal article" date="2024" name="Nat. Commun.">
        <title>Phylogenomics reveals the evolutionary origins of lichenization in chlorophyte algae.</title>
        <authorList>
            <person name="Puginier C."/>
            <person name="Libourel C."/>
            <person name="Otte J."/>
            <person name="Skaloud P."/>
            <person name="Haon M."/>
            <person name="Grisel S."/>
            <person name="Petersen M."/>
            <person name="Berrin J.G."/>
            <person name="Delaux P.M."/>
            <person name="Dal Grande F."/>
            <person name="Keller J."/>
        </authorList>
    </citation>
    <scope>NUCLEOTIDE SEQUENCE [LARGE SCALE GENOMIC DNA]</scope>
    <source>
        <strain evidence="9 10">SAG 2043</strain>
    </source>
</reference>
<dbReference type="EMBL" id="JALJOR010000012">
    <property type="protein sequence ID" value="KAK9807574.1"/>
    <property type="molecule type" value="Genomic_DNA"/>
</dbReference>
<feature type="transmembrane region" description="Helical" evidence="7">
    <location>
        <begin position="217"/>
        <end position="242"/>
    </location>
</feature>
<feature type="transmembrane region" description="Helical" evidence="7">
    <location>
        <begin position="170"/>
        <end position="197"/>
    </location>
</feature>
<dbReference type="PANTHER" id="PTHR48017">
    <property type="entry name" value="OS05G0424000 PROTEIN-RELATED"/>
    <property type="match status" value="1"/>
</dbReference>
<accession>A0AAW1PH30</accession>
<protein>
    <recommendedName>
        <fullName evidence="8">Amino acid transporter transmembrane domain-containing protein</fullName>
    </recommendedName>
</protein>
<evidence type="ECO:0000313" key="9">
    <source>
        <dbReference type="EMBL" id="KAK9807574.1"/>
    </source>
</evidence>
<evidence type="ECO:0000256" key="4">
    <source>
        <dbReference type="ARBA" id="ARBA00022970"/>
    </source>
</evidence>
<feature type="domain" description="Amino acid transporter transmembrane" evidence="8">
    <location>
        <begin position="7"/>
        <end position="312"/>
    </location>
</feature>
<dbReference type="GO" id="GO:0006865">
    <property type="term" value="P:amino acid transport"/>
    <property type="evidence" value="ECO:0007669"/>
    <property type="project" value="UniProtKB-KW"/>
</dbReference>
<organism evidence="9 10">
    <name type="scientific">[Myrmecia] bisecta</name>
    <dbReference type="NCBI Taxonomy" id="41462"/>
    <lineage>
        <taxon>Eukaryota</taxon>
        <taxon>Viridiplantae</taxon>
        <taxon>Chlorophyta</taxon>
        <taxon>core chlorophytes</taxon>
        <taxon>Trebouxiophyceae</taxon>
        <taxon>Trebouxiales</taxon>
        <taxon>Trebouxiaceae</taxon>
        <taxon>Myrmecia</taxon>
    </lineage>
</organism>
<evidence type="ECO:0000256" key="1">
    <source>
        <dbReference type="ARBA" id="ARBA00004370"/>
    </source>
</evidence>
<feature type="transmembrane region" description="Helical" evidence="7">
    <location>
        <begin position="139"/>
        <end position="158"/>
    </location>
</feature>
<feature type="transmembrane region" description="Helical" evidence="7">
    <location>
        <begin position="101"/>
        <end position="119"/>
    </location>
</feature>